<evidence type="ECO:0000313" key="1">
    <source>
        <dbReference type="EMBL" id="MCI42439.1"/>
    </source>
</evidence>
<dbReference type="AlphaFoldDB" id="A0A392S1A4"/>
<keyword evidence="2" id="KW-1185">Reference proteome</keyword>
<reference evidence="1 2" key="1">
    <citation type="journal article" date="2018" name="Front. Plant Sci.">
        <title>Red Clover (Trifolium pratense) and Zigzag Clover (T. medium) - A Picture of Genomic Similarities and Differences.</title>
        <authorList>
            <person name="Dluhosova J."/>
            <person name="Istvanek J."/>
            <person name="Nedelnik J."/>
            <person name="Repkova J."/>
        </authorList>
    </citation>
    <scope>NUCLEOTIDE SEQUENCE [LARGE SCALE GENOMIC DNA]</scope>
    <source>
        <strain evidence="2">cv. 10/8</strain>
        <tissue evidence="1">Leaf</tissue>
    </source>
</reference>
<dbReference type="Proteomes" id="UP000265520">
    <property type="component" value="Unassembled WGS sequence"/>
</dbReference>
<name>A0A392S1A4_9FABA</name>
<protein>
    <submittedName>
        <fullName evidence="1">Uncharacterized protein</fullName>
    </submittedName>
</protein>
<dbReference type="EMBL" id="LXQA010304528">
    <property type="protein sequence ID" value="MCI42439.1"/>
    <property type="molecule type" value="Genomic_DNA"/>
</dbReference>
<organism evidence="1 2">
    <name type="scientific">Trifolium medium</name>
    <dbReference type="NCBI Taxonomy" id="97028"/>
    <lineage>
        <taxon>Eukaryota</taxon>
        <taxon>Viridiplantae</taxon>
        <taxon>Streptophyta</taxon>
        <taxon>Embryophyta</taxon>
        <taxon>Tracheophyta</taxon>
        <taxon>Spermatophyta</taxon>
        <taxon>Magnoliopsida</taxon>
        <taxon>eudicotyledons</taxon>
        <taxon>Gunneridae</taxon>
        <taxon>Pentapetalae</taxon>
        <taxon>rosids</taxon>
        <taxon>fabids</taxon>
        <taxon>Fabales</taxon>
        <taxon>Fabaceae</taxon>
        <taxon>Papilionoideae</taxon>
        <taxon>50 kb inversion clade</taxon>
        <taxon>NPAAA clade</taxon>
        <taxon>Hologalegina</taxon>
        <taxon>IRL clade</taxon>
        <taxon>Trifolieae</taxon>
        <taxon>Trifolium</taxon>
    </lineage>
</organism>
<sequence length="53" mass="5922">MSTTNTEDLSMFEAISILIEVITHHITMIKVNATATMLQDFLGRNTTSSLEHL</sequence>
<comment type="caution">
    <text evidence="1">The sequence shown here is derived from an EMBL/GenBank/DDBJ whole genome shotgun (WGS) entry which is preliminary data.</text>
</comment>
<feature type="non-terminal residue" evidence="1">
    <location>
        <position position="53"/>
    </location>
</feature>
<evidence type="ECO:0000313" key="2">
    <source>
        <dbReference type="Proteomes" id="UP000265520"/>
    </source>
</evidence>
<proteinExistence type="predicted"/>
<accession>A0A392S1A4</accession>